<keyword evidence="2 4" id="KW-0238">DNA-binding</keyword>
<keyword evidence="1" id="KW-0805">Transcription regulation</keyword>
<feature type="domain" description="HTH tetR-type" evidence="5">
    <location>
        <begin position="5"/>
        <end position="65"/>
    </location>
</feature>
<evidence type="ECO:0000256" key="1">
    <source>
        <dbReference type="ARBA" id="ARBA00023015"/>
    </source>
</evidence>
<organism evidence="6 7">
    <name type="scientific">Raoultibacter timonensis</name>
    <dbReference type="NCBI Taxonomy" id="1907662"/>
    <lineage>
        <taxon>Bacteria</taxon>
        <taxon>Bacillati</taxon>
        <taxon>Actinomycetota</taxon>
        <taxon>Coriobacteriia</taxon>
        <taxon>Eggerthellales</taxon>
        <taxon>Eggerthellaceae</taxon>
        <taxon>Raoultibacter</taxon>
    </lineage>
</organism>
<dbReference type="InterPro" id="IPR009057">
    <property type="entry name" value="Homeodomain-like_sf"/>
</dbReference>
<protein>
    <recommendedName>
        <fullName evidence="5">HTH tetR-type domain-containing protein</fullName>
    </recommendedName>
</protein>
<dbReference type="Pfam" id="PF00440">
    <property type="entry name" value="TetR_N"/>
    <property type="match status" value="1"/>
</dbReference>
<dbReference type="PANTHER" id="PTHR30055">
    <property type="entry name" value="HTH-TYPE TRANSCRIPTIONAL REGULATOR RUTR"/>
    <property type="match status" value="1"/>
</dbReference>
<dbReference type="InterPro" id="IPR001647">
    <property type="entry name" value="HTH_TetR"/>
</dbReference>
<dbReference type="Proteomes" id="UP001320544">
    <property type="component" value="Chromosome"/>
</dbReference>
<keyword evidence="7" id="KW-1185">Reference proteome</keyword>
<gene>
    <name evidence="6" type="ORF">CE91St30_16070</name>
</gene>
<evidence type="ECO:0000256" key="2">
    <source>
        <dbReference type="ARBA" id="ARBA00023125"/>
    </source>
</evidence>
<dbReference type="InterPro" id="IPR050109">
    <property type="entry name" value="HTH-type_TetR-like_transc_reg"/>
</dbReference>
<sequence>MARQTIDKQAIVEAAYCMASENGLSSLGIREVATACGVSVGTIYNHVASKGGLIAEVVAMFWRNSLAAAACNPLEDEDFVEYVERVYEAMRNALAAFRSDWLPEIRAMMLRGEAVGHEREKQVFAHMGDGLTRVLESDPNADVGRLEGMAPEDVSGFVLDSMLSALSEGASDCRVLASLLRASLYDSRR</sequence>
<dbReference type="PANTHER" id="PTHR30055:SF234">
    <property type="entry name" value="HTH-TYPE TRANSCRIPTIONAL REGULATOR BETI"/>
    <property type="match status" value="1"/>
</dbReference>
<evidence type="ECO:0000313" key="6">
    <source>
        <dbReference type="EMBL" id="BDE96274.1"/>
    </source>
</evidence>
<proteinExistence type="predicted"/>
<evidence type="ECO:0000256" key="3">
    <source>
        <dbReference type="ARBA" id="ARBA00023163"/>
    </source>
</evidence>
<dbReference type="SUPFAM" id="SSF46689">
    <property type="entry name" value="Homeodomain-like"/>
    <property type="match status" value="1"/>
</dbReference>
<evidence type="ECO:0000259" key="5">
    <source>
        <dbReference type="PROSITE" id="PS50977"/>
    </source>
</evidence>
<evidence type="ECO:0000256" key="4">
    <source>
        <dbReference type="PROSITE-ProRule" id="PRU00335"/>
    </source>
</evidence>
<feature type="DNA-binding region" description="H-T-H motif" evidence="4">
    <location>
        <begin position="28"/>
        <end position="47"/>
    </location>
</feature>
<dbReference type="Gene3D" id="1.10.357.10">
    <property type="entry name" value="Tetracycline Repressor, domain 2"/>
    <property type="match status" value="1"/>
</dbReference>
<name>A0ABM7WJ02_9ACTN</name>
<dbReference type="EMBL" id="AP025564">
    <property type="protein sequence ID" value="BDE96274.1"/>
    <property type="molecule type" value="Genomic_DNA"/>
</dbReference>
<evidence type="ECO:0000313" key="7">
    <source>
        <dbReference type="Proteomes" id="UP001320544"/>
    </source>
</evidence>
<accession>A0ABM7WJ02</accession>
<keyword evidence="3" id="KW-0804">Transcription</keyword>
<reference evidence="6 7" key="1">
    <citation type="submission" date="2022-01" db="EMBL/GenBank/DDBJ databases">
        <title>Novel bile acid biosynthetic pathways are enriched in the microbiome of centenarians.</title>
        <authorList>
            <person name="Sato Y."/>
            <person name="Atarashi K."/>
            <person name="Plichta R.D."/>
            <person name="Arai Y."/>
            <person name="Sasajima S."/>
            <person name="Kearney M.S."/>
            <person name="Suda W."/>
            <person name="Takeshita K."/>
            <person name="Sasaki T."/>
            <person name="Okamoto S."/>
            <person name="Skelly N.A."/>
            <person name="Okamura Y."/>
            <person name="Vlamakis H."/>
            <person name="Li Y."/>
            <person name="Tanoue T."/>
            <person name="Takei H."/>
            <person name="Nittono H."/>
            <person name="Narushima S."/>
            <person name="Irie J."/>
            <person name="Itoh H."/>
            <person name="Moriya K."/>
            <person name="Sugiura Y."/>
            <person name="Suematsu M."/>
            <person name="Moritoki N."/>
            <person name="Shibata S."/>
            <person name="Littman R.D."/>
            <person name="Fischbach A.M."/>
            <person name="Uwamino Y."/>
            <person name="Inoue T."/>
            <person name="Honda A."/>
            <person name="Hattori M."/>
            <person name="Murai T."/>
            <person name="Xavier J.R."/>
            <person name="Hirose N."/>
            <person name="Honda K."/>
        </authorList>
    </citation>
    <scope>NUCLEOTIDE SEQUENCE [LARGE SCALE GENOMIC DNA]</scope>
    <source>
        <strain evidence="6 7">CE91-St30</strain>
    </source>
</reference>
<dbReference type="RefSeq" id="WP_244412541.1">
    <property type="nucleotide sequence ID" value="NZ_AP025564.1"/>
</dbReference>
<dbReference type="PRINTS" id="PR00455">
    <property type="entry name" value="HTHTETR"/>
</dbReference>
<dbReference type="PROSITE" id="PS50977">
    <property type="entry name" value="HTH_TETR_2"/>
    <property type="match status" value="1"/>
</dbReference>